<sequence>MGKLMHSTQIQHSSHPHLLQLSSSLHLHNHPSATCAGCNHNISPPEHIYTCTPCNFFIHPSCSKFPDLITHPAHPAHTLSLLTTPIYPGGFFRCDACSQHGTRFSYHCHTCDFDLHVLCASNPMRVTHPNHPHPLGLTFASPYGEKLGFSCDVCSRIGSGDQWLYRCVSCEFDVHLQCATAKVPTPPALQHHHSFSAGGAPVAGQGLTHSMSAPPQALQHYQSFPAGGAPMAGQGLTHSMSAGRVQSQWQPPQTPVAGGVQVQSYQRPVQSPTQVGGQNYQMAQQPAGPAVANQGNGLGDVMVAGFVDGMMQQLGQDFVQSLTGGGGGGGGGGDVVNIDVQSNVTYEDYGNE</sequence>
<evidence type="ECO:0000256" key="1">
    <source>
        <dbReference type="ARBA" id="ARBA00022737"/>
    </source>
</evidence>
<keyword evidence="4" id="KW-1185">Reference proteome</keyword>
<evidence type="ECO:0000259" key="2">
    <source>
        <dbReference type="Pfam" id="PF03107"/>
    </source>
</evidence>
<feature type="domain" description="DC1" evidence="2">
    <location>
        <begin position="73"/>
        <end position="120"/>
    </location>
</feature>
<dbReference type="SUPFAM" id="SSF57889">
    <property type="entry name" value="Cysteine-rich domain"/>
    <property type="match status" value="2"/>
</dbReference>
<gene>
    <name evidence="3" type="ORF">LVIROSA_LOCUS39887</name>
</gene>
<feature type="domain" description="DC1" evidence="2">
    <location>
        <begin position="14"/>
        <end position="62"/>
    </location>
</feature>
<accession>A0AAU9PXV2</accession>
<reference evidence="3 4" key="1">
    <citation type="submission" date="2022-01" db="EMBL/GenBank/DDBJ databases">
        <authorList>
            <person name="Xiong W."/>
            <person name="Schranz E."/>
        </authorList>
    </citation>
    <scope>NUCLEOTIDE SEQUENCE [LARGE SCALE GENOMIC DNA]</scope>
</reference>
<evidence type="ECO:0000313" key="3">
    <source>
        <dbReference type="EMBL" id="CAH1454729.1"/>
    </source>
</evidence>
<dbReference type="Proteomes" id="UP001157418">
    <property type="component" value="Unassembled WGS sequence"/>
</dbReference>
<dbReference type="AlphaFoldDB" id="A0AAU9PXV2"/>
<comment type="caution">
    <text evidence="3">The sequence shown here is derived from an EMBL/GenBank/DDBJ whole genome shotgun (WGS) entry which is preliminary data.</text>
</comment>
<name>A0AAU9PXV2_9ASTR</name>
<protein>
    <recommendedName>
        <fullName evidence="2">DC1 domain-containing protein</fullName>
    </recommendedName>
</protein>
<dbReference type="InterPro" id="IPR046349">
    <property type="entry name" value="C1-like_sf"/>
</dbReference>
<dbReference type="EMBL" id="CAKMRJ010005853">
    <property type="protein sequence ID" value="CAH1454729.1"/>
    <property type="molecule type" value="Genomic_DNA"/>
</dbReference>
<evidence type="ECO:0000313" key="4">
    <source>
        <dbReference type="Proteomes" id="UP001157418"/>
    </source>
</evidence>
<dbReference type="PANTHER" id="PTHR46288">
    <property type="entry name" value="PHORBOL-ESTER/DAG-TYPE DOMAIN-CONTAINING PROTEIN"/>
    <property type="match status" value="1"/>
</dbReference>
<dbReference type="Pfam" id="PF03107">
    <property type="entry name" value="C1_2"/>
    <property type="match status" value="3"/>
</dbReference>
<feature type="domain" description="DC1" evidence="2">
    <location>
        <begin position="130"/>
        <end position="179"/>
    </location>
</feature>
<proteinExistence type="predicted"/>
<dbReference type="InterPro" id="IPR004146">
    <property type="entry name" value="DC1"/>
</dbReference>
<dbReference type="PANTHER" id="PTHR46288:SF80">
    <property type="entry name" value="CYSTEINE_HISTIDINE-RICH C1 DOMAIN FAMILY PROTEIN"/>
    <property type="match status" value="1"/>
</dbReference>
<organism evidence="3 4">
    <name type="scientific">Lactuca virosa</name>
    <dbReference type="NCBI Taxonomy" id="75947"/>
    <lineage>
        <taxon>Eukaryota</taxon>
        <taxon>Viridiplantae</taxon>
        <taxon>Streptophyta</taxon>
        <taxon>Embryophyta</taxon>
        <taxon>Tracheophyta</taxon>
        <taxon>Spermatophyta</taxon>
        <taxon>Magnoliopsida</taxon>
        <taxon>eudicotyledons</taxon>
        <taxon>Gunneridae</taxon>
        <taxon>Pentapetalae</taxon>
        <taxon>asterids</taxon>
        <taxon>campanulids</taxon>
        <taxon>Asterales</taxon>
        <taxon>Asteraceae</taxon>
        <taxon>Cichorioideae</taxon>
        <taxon>Cichorieae</taxon>
        <taxon>Lactucinae</taxon>
        <taxon>Lactuca</taxon>
    </lineage>
</organism>
<keyword evidence="1" id="KW-0677">Repeat</keyword>